<proteinExistence type="predicted"/>
<organism evidence="2">
    <name type="scientific">Tanacetum cinerariifolium</name>
    <name type="common">Dalmatian daisy</name>
    <name type="synonym">Chrysanthemum cinerariifolium</name>
    <dbReference type="NCBI Taxonomy" id="118510"/>
    <lineage>
        <taxon>Eukaryota</taxon>
        <taxon>Viridiplantae</taxon>
        <taxon>Streptophyta</taxon>
        <taxon>Embryophyta</taxon>
        <taxon>Tracheophyta</taxon>
        <taxon>Spermatophyta</taxon>
        <taxon>Magnoliopsida</taxon>
        <taxon>eudicotyledons</taxon>
        <taxon>Gunneridae</taxon>
        <taxon>Pentapetalae</taxon>
        <taxon>asterids</taxon>
        <taxon>campanulids</taxon>
        <taxon>Asterales</taxon>
        <taxon>Asteraceae</taxon>
        <taxon>Asteroideae</taxon>
        <taxon>Anthemideae</taxon>
        <taxon>Anthemidinae</taxon>
        <taxon>Tanacetum</taxon>
    </lineage>
</organism>
<name>A0A699GN43_TANCI</name>
<evidence type="ECO:0000313" key="2">
    <source>
        <dbReference type="EMBL" id="GEV42592.1"/>
    </source>
</evidence>
<sequence length="319" mass="36959">EKANQEKNNESLTDELERYKERVKTFKRRLNMDLSTREKMIDSQMDDMIKEKPALKRQIDSLEQNLFIQIKENESLLQTFIVFKNESKEKEKTLILEEVSRSKMLAKQNDPISKEKKINTTPINYVELNHVSEDSGKRFVPQEELSAEQAFWLQTSNPNTKIFDIYLLELKLLVNFLSDSVNLEMQRSESCDKCSDLDAKILKNKNAYNELLKSYTQLAKHYLKAQIQDNVFVITSLKNDLRKLKGKEIVDNVAQIPNTTTIVPDCSLVSGLWMLKTYDKESLSAMNFVSKFLGTIRFGNDKIAKIMGYGDYQLGNITI</sequence>
<keyword evidence="1" id="KW-0175">Coiled coil</keyword>
<protein>
    <submittedName>
        <fullName evidence="2">Integrase, catalytic region, zinc finger, CCHC-type, peptidase aspartic, catalytic</fullName>
    </submittedName>
</protein>
<accession>A0A699GN43</accession>
<dbReference type="EMBL" id="BKCJ010023171">
    <property type="protein sequence ID" value="GEV42592.1"/>
    <property type="molecule type" value="Genomic_DNA"/>
</dbReference>
<evidence type="ECO:0000256" key="1">
    <source>
        <dbReference type="SAM" id="Coils"/>
    </source>
</evidence>
<reference evidence="2" key="1">
    <citation type="journal article" date="2019" name="Sci. Rep.">
        <title>Draft genome of Tanacetum cinerariifolium, the natural source of mosquito coil.</title>
        <authorList>
            <person name="Yamashiro T."/>
            <person name="Shiraishi A."/>
            <person name="Satake H."/>
            <person name="Nakayama K."/>
        </authorList>
    </citation>
    <scope>NUCLEOTIDE SEQUENCE</scope>
</reference>
<dbReference type="AlphaFoldDB" id="A0A699GN43"/>
<gene>
    <name evidence="2" type="ORF">Tci_114569</name>
</gene>
<comment type="caution">
    <text evidence="2">The sequence shown here is derived from an EMBL/GenBank/DDBJ whole genome shotgun (WGS) entry which is preliminary data.</text>
</comment>
<feature type="coiled-coil region" evidence="1">
    <location>
        <begin position="2"/>
        <end position="65"/>
    </location>
</feature>
<feature type="non-terminal residue" evidence="2">
    <location>
        <position position="1"/>
    </location>
</feature>